<evidence type="ECO:0000313" key="1">
    <source>
        <dbReference type="EMBL" id="VFK24934.1"/>
    </source>
</evidence>
<organism evidence="1">
    <name type="scientific">Candidatus Kentrum sp. LPFa</name>
    <dbReference type="NCBI Taxonomy" id="2126335"/>
    <lineage>
        <taxon>Bacteria</taxon>
        <taxon>Pseudomonadati</taxon>
        <taxon>Pseudomonadota</taxon>
        <taxon>Gammaproteobacteria</taxon>
        <taxon>Candidatus Kentrum</taxon>
    </lineage>
</organism>
<gene>
    <name evidence="1" type="ORF">BECKLPF1236A_GA0070988_104443</name>
    <name evidence="2" type="ORF">BECKLPF1236C_GA0070990_104392</name>
</gene>
<proteinExistence type="predicted"/>
<dbReference type="EMBL" id="CAADFM010000444">
    <property type="protein sequence ID" value="VFK24934.1"/>
    <property type="molecule type" value="Genomic_DNA"/>
</dbReference>
<protein>
    <submittedName>
        <fullName evidence="1">Uncharacterized protein</fullName>
    </submittedName>
</protein>
<dbReference type="EMBL" id="CAADFP010000439">
    <property type="protein sequence ID" value="VFK35873.1"/>
    <property type="molecule type" value="Genomic_DNA"/>
</dbReference>
<evidence type="ECO:0000313" key="2">
    <source>
        <dbReference type="EMBL" id="VFK35873.1"/>
    </source>
</evidence>
<dbReference type="AlphaFoldDB" id="A0A450X6G3"/>
<reference evidence="1" key="1">
    <citation type="submission" date="2019-02" db="EMBL/GenBank/DDBJ databases">
        <authorList>
            <person name="Gruber-Vodicka R. H."/>
            <person name="Seah K. B. B."/>
        </authorList>
    </citation>
    <scope>NUCLEOTIDE SEQUENCE</scope>
    <source>
        <strain evidence="1">BECK_S312</strain>
        <strain evidence="2">BECK_S426</strain>
    </source>
</reference>
<accession>A0A450X6G3</accession>
<sequence length="53" mass="5558">MPLTLTHFSFAALITNALVTIGVKPGRLGRETGPNMGIGSACSKLTCVKRNVN</sequence>
<name>A0A450X6G3_9GAMM</name>